<keyword evidence="7 8" id="KW-0472">Membrane</keyword>
<dbReference type="EMBL" id="VTWU01000006">
    <property type="protein sequence ID" value="KAA9327564.1"/>
    <property type="molecule type" value="Genomic_DNA"/>
</dbReference>
<dbReference type="InterPro" id="IPR002781">
    <property type="entry name" value="TM_pro_TauE-like"/>
</dbReference>
<evidence type="ECO:0000256" key="4">
    <source>
        <dbReference type="ARBA" id="ARBA00022475"/>
    </source>
</evidence>
<dbReference type="InterPro" id="IPR052017">
    <property type="entry name" value="TSUP"/>
</dbReference>
<organism evidence="9 10">
    <name type="scientific">Hymenobacter busanensis</name>
    <dbReference type="NCBI Taxonomy" id="2607656"/>
    <lineage>
        <taxon>Bacteria</taxon>
        <taxon>Pseudomonadati</taxon>
        <taxon>Bacteroidota</taxon>
        <taxon>Cytophagia</taxon>
        <taxon>Cytophagales</taxon>
        <taxon>Hymenobacteraceae</taxon>
        <taxon>Hymenobacter</taxon>
    </lineage>
</organism>
<dbReference type="PANTHER" id="PTHR30269:SF0">
    <property type="entry name" value="MEMBRANE TRANSPORTER PROTEIN YFCA-RELATED"/>
    <property type="match status" value="1"/>
</dbReference>
<accession>A0A7L4ZSM6</accession>
<comment type="similarity">
    <text evidence="2 8">Belongs to the 4-toluene sulfonate uptake permease (TSUP) (TC 2.A.102) family.</text>
</comment>
<feature type="transmembrane region" description="Helical" evidence="8">
    <location>
        <begin position="234"/>
        <end position="252"/>
    </location>
</feature>
<comment type="caution">
    <text evidence="9">The sequence shown here is derived from an EMBL/GenBank/DDBJ whole genome shotgun (WGS) entry which is preliminary data.</text>
</comment>
<dbReference type="Pfam" id="PF01925">
    <property type="entry name" value="TauE"/>
    <property type="match status" value="1"/>
</dbReference>
<evidence type="ECO:0000256" key="1">
    <source>
        <dbReference type="ARBA" id="ARBA00004651"/>
    </source>
</evidence>
<evidence type="ECO:0000256" key="3">
    <source>
        <dbReference type="ARBA" id="ARBA00022448"/>
    </source>
</evidence>
<evidence type="ECO:0000256" key="2">
    <source>
        <dbReference type="ARBA" id="ARBA00009142"/>
    </source>
</evidence>
<dbReference type="PANTHER" id="PTHR30269">
    <property type="entry name" value="TRANSMEMBRANE PROTEIN YFCA"/>
    <property type="match status" value="1"/>
</dbReference>
<comment type="subcellular location">
    <subcellularLocation>
        <location evidence="1 8">Cell membrane</location>
        <topology evidence="1 8">Multi-pass membrane protein</topology>
    </subcellularLocation>
</comment>
<name>A0A7L4ZSM6_9BACT</name>
<evidence type="ECO:0000256" key="7">
    <source>
        <dbReference type="ARBA" id="ARBA00023136"/>
    </source>
</evidence>
<evidence type="ECO:0000313" key="10">
    <source>
        <dbReference type="Proteomes" id="UP000326380"/>
    </source>
</evidence>
<evidence type="ECO:0000313" key="9">
    <source>
        <dbReference type="EMBL" id="KAA9327564.1"/>
    </source>
</evidence>
<proteinExistence type="inferred from homology"/>
<feature type="transmembrane region" description="Helical" evidence="8">
    <location>
        <begin position="103"/>
        <end position="120"/>
    </location>
</feature>
<keyword evidence="3" id="KW-0813">Transport</keyword>
<keyword evidence="10" id="KW-1185">Reference proteome</keyword>
<feature type="transmembrane region" description="Helical" evidence="8">
    <location>
        <begin position="73"/>
        <end position="91"/>
    </location>
</feature>
<dbReference type="GO" id="GO:0005886">
    <property type="term" value="C:plasma membrane"/>
    <property type="evidence" value="ECO:0007669"/>
    <property type="project" value="UniProtKB-SubCell"/>
</dbReference>
<feature type="transmembrane region" description="Helical" evidence="8">
    <location>
        <begin position="140"/>
        <end position="157"/>
    </location>
</feature>
<evidence type="ECO:0000256" key="6">
    <source>
        <dbReference type="ARBA" id="ARBA00022989"/>
    </source>
</evidence>
<keyword evidence="6 8" id="KW-1133">Transmembrane helix</keyword>
<dbReference type="Proteomes" id="UP000326380">
    <property type="component" value="Unassembled WGS sequence"/>
</dbReference>
<evidence type="ECO:0000256" key="5">
    <source>
        <dbReference type="ARBA" id="ARBA00022692"/>
    </source>
</evidence>
<gene>
    <name evidence="9" type="ORF">F0P96_16415</name>
</gene>
<protein>
    <recommendedName>
        <fullName evidence="8">Probable membrane transporter protein</fullName>
    </recommendedName>
</protein>
<dbReference type="AlphaFoldDB" id="A0A7L4ZSM6"/>
<evidence type="ECO:0000256" key="8">
    <source>
        <dbReference type="RuleBase" id="RU363041"/>
    </source>
</evidence>
<sequence length="257" mass="26920">MSILDTTLLLLCAAAFLAGFIDSIVGGGGLIQLPAMLLLLKGVPVPTVLGTGKISSLAGTTAAFRRYAGHVPIRWPAVGSAAVAAGIFSFLGARVVSLLPSELLRPLVLGLLVVIAVYTFWRKDFGSIHAPRLSAQREPLYGVLVGVGLGFYDGFFGPGTGSFLLFAFVGLFGYDFLSASASAKLVNMATNFASVLFFAYTGQIIWHIAVPMAVCNMLGSTLGARLAVRSGVGFVRVLFLVVVCAIIAKLAFDTFGH</sequence>
<dbReference type="RefSeq" id="WP_151080011.1">
    <property type="nucleotide sequence ID" value="NZ_CP047647.1"/>
</dbReference>
<feature type="transmembrane region" description="Helical" evidence="8">
    <location>
        <begin position="195"/>
        <end position="214"/>
    </location>
</feature>
<keyword evidence="5 8" id="KW-0812">Transmembrane</keyword>
<reference evidence="9 10" key="1">
    <citation type="submission" date="2019-09" db="EMBL/GenBank/DDBJ databases">
        <title>Genome sequence of Hymenobacter sp. M3.</title>
        <authorList>
            <person name="Srinivasan S."/>
        </authorList>
    </citation>
    <scope>NUCLEOTIDE SEQUENCE [LARGE SCALE GENOMIC DNA]</scope>
    <source>
        <strain evidence="9 10">M3</strain>
    </source>
</reference>
<keyword evidence="4 8" id="KW-1003">Cell membrane</keyword>